<dbReference type="RefSeq" id="WP_316777679.1">
    <property type="nucleotide sequence ID" value="NZ_JASMWN010000011.1"/>
</dbReference>
<keyword evidence="3" id="KW-0285">Flavoprotein</keyword>
<evidence type="ECO:0000256" key="2">
    <source>
        <dbReference type="ARBA" id="ARBA00010139"/>
    </source>
</evidence>
<dbReference type="PANTHER" id="PTHR43872:SF1">
    <property type="entry name" value="MONOOXYGENASE, PUTATIVE (AFU_ORTHOLOGUE AFUA_8G02570)-RELATED"/>
    <property type="match status" value="1"/>
</dbReference>
<comment type="cofactor">
    <cofactor evidence="1">
        <name>FAD</name>
        <dbReference type="ChEBI" id="CHEBI:57692"/>
    </cofactor>
</comment>
<dbReference type="GO" id="GO:0016491">
    <property type="term" value="F:oxidoreductase activity"/>
    <property type="evidence" value="ECO:0007669"/>
    <property type="project" value="UniProtKB-KW"/>
</dbReference>
<evidence type="ECO:0000256" key="1">
    <source>
        <dbReference type="ARBA" id="ARBA00001974"/>
    </source>
</evidence>
<reference evidence="8" key="1">
    <citation type="submission" date="2023-05" db="EMBL/GenBank/DDBJ databases">
        <title>Sedimentitalea sp. nov. JM2-8.</title>
        <authorList>
            <person name="Huang J."/>
        </authorList>
    </citation>
    <scope>NUCLEOTIDE SEQUENCE [LARGE SCALE GENOMIC DNA]</scope>
    <source>
        <strain evidence="8">KHS03</strain>
    </source>
</reference>
<dbReference type="InterPro" id="IPR051820">
    <property type="entry name" value="FAD-binding_MO"/>
</dbReference>
<sequence>MSQPATATSTDVGPDLDVLVIGAGISGIDAAYHLTTTMPKQRFAILDSKRDIGGTWRTHKFPGIRSDSDLFTFGFKWKPWTGIPIATAKEILAYLDEAIEENDLRRHIRFGRTVERAEWDSDDSIWQVAVRHSQGTETIRCRFLWMCSGYYRHSEGYQPEWPGMADFEGQIVHPQTWPEDLDHTGKRVVVIGSGATAATLVPALSKTAKHVTMLQRSPTYYYPRPATDDFIETLRALDLPAAWEHEILRRRFLHEQQIITRRSFEEPDALAADLIAATQAYLGPDYDVATHFTPSYRPWRQRLAIVPEGDLFVAIRSGKASVVTDTIARFTAHGLELDSGEELDADIVVTATGLVLNALGDIEFSVDGKAVDISQSWTHRGVMLTGLPNLAMVFGYLRTSWTMRADMVSTYVCRLIAHMQERQAASVVPALRPEDADMPARPWVDPENFNAGYILRGLDIMPKQGDRQPWLMTQDYFSDRETLPVADLEDGTLRYSPG</sequence>
<accession>A0ABU3VFT3</accession>
<name>A0ABU3VFT3_9RHOB</name>
<keyword evidence="5 7" id="KW-0560">Oxidoreductase</keyword>
<evidence type="ECO:0000313" key="7">
    <source>
        <dbReference type="EMBL" id="MDU9005044.1"/>
    </source>
</evidence>
<proteinExistence type="inferred from homology"/>
<gene>
    <name evidence="7" type="ORF">QO231_14420</name>
</gene>
<protein>
    <submittedName>
        <fullName evidence="7">NAD(P)/FAD-dependent oxidoreductase</fullName>
        <ecNumber evidence="7">1.14.13.-</ecNumber>
    </submittedName>
</protein>
<dbReference type="EC" id="1.14.13.-" evidence="7"/>
<evidence type="ECO:0000256" key="3">
    <source>
        <dbReference type="ARBA" id="ARBA00022630"/>
    </source>
</evidence>
<dbReference type="InterPro" id="IPR036188">
    <property type="entry name" value="FAD/NAD-bd_sf"/>
</dbReference>
<evidence type="ECO:0000256" key="5">
    <source>
        <dbReference type="ARBA" id="ARBA00023002"/>
    </source>
</evidence>
<dbReference type="Gene3D" id="3.50.50.60">
    <property type="entry name" value="FAD/NAD(P)-binding domain"/>
    <property type="match status" value="3"/>
</dbReference>
<keyword evidence="4" id="KW-0274">FAD</keyword>
<comment type="similarity">
    <text evidence="2">Belongs to the FAD-binding monooxygenase family.</text>
</comment>
<keyword evidence="8" id="KW-1185">Reference proteome</keyword>
<dbReference type="Pfam" id="PF00743">
    <property type="entry name" value="FMO-like"/>
    <property type="match status" value="1"/>
</dbReference>
<dbReference type="InterPro" id="IPR020946">
    <property type="entry name" value="Flavin_mOase-like"/>
</dbReference>
<dbReference type="PANTHER" id="PTHR43872">
    <property type="entry name" value="MONOOXYGENASE, PUTATIVE (AFU_ORTHOLOGUE AFUA_8G02570)-RELATED"/>
    <property type="match status" value="1"/>
</dbReference>
<dbReference type="PRINTS" id="PR00411">
    <property type="entry name" value="PNDRDTASEI"/>
</dbReference>
<dbReference type="SUPFAM" id="SSF51905">
    <property type="entry name" value="FAD/NAD(P)-binding domain"/>
    <property type="match status" value="1"/>
</dbReference>
<evidence type="ECO:0000256" key="6">
    <source>
        <dbReference type="ARBA" id="ARBA00023033"/>
    </source>
</evidence>
<comment type="caution">
    <text evidence="7">The sequence shown here is derived from an EMBL/GenBank/DDBJ whole genome shotgun (WGS) entry which is preliminary data.</text>
</comment>
<dbReference type="Pfam" id="PF13450">
    <property type="entry name" value="NAD_binding_8"/>
    <property type="match status" value="1"/>
</dbReference>
<dbReference type="Proteomes" id="UP001255416">
    <property type="component" value="Unassembled WGS sequence"/>
</dbReference>
<keyword evidence="6" id="KW-0503">Monooxygenase</keyword>
<organism evidence="7 8">
    <name type="scientific">Sedimentitalea todarodis</name>
    <dbReference type="NCBI Taxonomy" id="1631240"/>
    <lineage>
        <taxon>Bacteria</taxon>
        <taxon>Pseudomonadati</taxon>
        <taxon>Pseudomonadota</taxon>
        <taxon>Alphaproteobacteria</taxon>
        <taxon>Rhodobacterales</taxon>
        <taxon>Paracoccaceae</taxon>
        <taxon>Sedimentitalea</taxon>
    </lineage>
</organism>
<evidence type="ECO:0000313" key="8">
    <source>
        <dbReference type="Proteomes" id="UP001255416"/>
    </source>
</evidence>
<dbReference type="EMBL" id="JASMWN010000011">
    <property type="protein sequence ID" value="MDU9005044.1"/>
    <property type="molecule type" value="Genomic_DNA"/>
</dbReference>
<evidence type="ECO:0000256" key="4">
    <source>
        <dbReference type="ARBA" id="ARBA00022827"/>
    </source>
</evidence>